<evidence type="ECO:0000256" key="3">
    <source>
        <dbReference type="ARBA" id="ARBA00022801"/>
    </source>
</evidence>
<dbReference type="InterPro" id="IPR016667">
    <property type="entry name" value="Caps_polysacc_synth_CpsB/CapC"/>
</dbReference>
<proteinExistence type="inferred from homology"/>
<comment type="caution">
    <text evidence="5">The sequence shown here is derived from an EMBL/GenBank/DDBJ whole genome shotgun (WGS) entry which is preliminary data.</text>
</comment>
<gene>
    <name evidence="5" type="ORF">LXM24_20640</name>
</gene>
<dbReference type="Gene3D" id="3.20.20.140">
    <property type="entry name" value="Metal-dependent hydrolases"/>
    <property type="match status" value="1"/>
</dbReference>
<dbReference type="InterPro" id="IPR016195">
    <property type="entry name" value="Pol/histidinol_Pase-like"/>
</dbReference>
<dbReference type="PIRSF" id="PIRSF016557">
    <property type="entry name" value="Caps_synth_CpsB"/>
    <property type="match status" value="1"/>
</dbReference>
<evidence type="ECO:0000313" key="6">
    <source>
        <dbReference type="Proteomes" id="UP001139700"/>
    </source>
</evidence>
<reference evidence="5" key="1">
    <citation type="submission" date="2021-12" db="EMBL/GenBank/DDBJ databases">
        <title>Novel species in genus Dyadobacter.</title>
        <authorList>
            <person name="Ma C."/>
        </authorList>
    </citation>
    <scope>NUCLEOTIDE SEQUENCE</scope>
    <source>
        <strain evidence="5">CY399</strain>
    </source>
</reference>
<dbReference type="RefSeq" id="WP_234615374.1">
    <property type="nucleotide sequence ID" value="NZ_CP098806.1"/>
</dbReference>
<accession>A0A9X1PEQ8</accession>
<comment type="similarity">
    <text evidence="1">Belongs to the metallo-dependent hydrolases superfamily. CpsB/CapC family.</text>
</comment>
<organism evidence="5 6">
    <name type="scientific">Dyadobacter fanqingshengii</name>
    <dbReference type="NCBI Taxonomy" id="2906443"/>
    <lineage>
        <taxon>Bacteria</taxon>
        <taxon>Pseudomonadati</taxon>
        <taxon>Bacteroidota</taxon>
        <taxon>Cytophagia</taxon>
        <taxon>Cytophagales</taxon>
        <taxon>Spirosomataceae</taxon>
        <taxon>Dyadobacter</taxon>
    </lineage>
</organism>
<dbReference type="SUPFAM" id="SSF89550">
    <property type="entry name" value="PHP domain-like"/>
    <property type="match status" value="1"/>
</dbReference>
<dbReference type="EMBL" id="JAJTTA010000004">
    <property type="protein sequence ID" value="MCF0042523.1"/>
    <property type="molecule type" value="Genomic_DNA"/>
</dbReference>
<evidence type="ECO:0000256" key="4">
    <source>
        <dbReference type="ARBA" id="ARBA00051722"/>
    </source>
</evidence>
<dbReference type="PANTHER" id="PTHR39181:SF1">
    <property type="entry name" value="TYROSINE-PROTEIN PHOSPHATASE YWQE"/>
    <property type="match status" value="1"/>
</dbReference>
<evidence type="ECO:0000256" key="2">
    <source>
        <dbReference type="ARBA" id="ARBA00013064"/>
    </source>
</evidence>
<sequence length="246" mass="28197">MLDWIFKNKTKKQINLAHLGIDIHSHILPGIDDGVETIEEAVAMAAKMRDLGYTHVVTTPHIIWDCYKNTPEIISSKLDEVKTAVRAAGLDIVIGAAAEYFIDEHFMQMLINRETLLTLPGNRLLVELPYSTPLLNLAETLFSIIEFGYQPVLAHPERYTYFHSDLPMYRKLSDQGCELQVNILSLTGYYGDNISKIAEWLLRNDLITFIGTDAHKIQHLNMIQQSDRHKWVSTYPFQNEKLVGLW</sequence>
<dbReference type="GO" id="GO:0004725">
    <property type="term" value="F:protein tyrosine phosphatase activity"/>
    <property type="evidence" value="ECO:0007669"/>
    <property type="project" value="UniProtKB-EC"/>
</dbReference>
<comment type="catalytic activity">
    <reaction evidence="4">
        <text>O-phospho-L-tyrosyl-[protein] + H2O = L-tyrosyl-[protein] + phosphate</text>
        <dbReference type="Rhea" id="RHEA:10684"/>
        <dbReference type="Rhea" id="RHEA-COMP:10136"/>
        <dbReference type="Rhea" id="RHEA-COMP:20101"/>
        <dbReference type="ChEBI" id="CHEBI:15377"/>
        <dbReference type="ChEBI" id="CHEBI:43474"/>
        <dbReference type="ChEBI" id="CHEBI:46858"/>
        <dbReference type="ChEBI" id="CHEBI:61978"/>
        <dbReference type="EC" id="3.1.3.48"/>
    </reaction>
</comment>
<dbReference type="PANTHER" id="PTHR39181">
    <property type="entry name" value="TYROSINE-PROTEIN PHOSPHATASE YWQE"/>
    <property type="match status" value="1"/>
</dbReference>
<protein>
    <recommendedName>
        <fullName evidence="2">protein-tyrosine-phosphatase</fullName>
        <ecNumber evidence="2">3.1.3.48</ecNumber>
    </recommendedName>
</protein>
<dbReference type="Proteomes" id="UP001139700">
    <property type="component" value="Unassembled WGS sequence"/>
</dbReference>
<dbReference type="GO" id="GO:0030145">
    <property type="term" value="F:manganese ion binding"/>
    <property type="evidence" value="ECO:0007669"/>
    <property type="project" value="InterPro"/>
</dbReference>
<keyword evidence="3" id="KW-0378">Hydrolase</keyword>
<evidence type="ECO:0000313" key="5">
    <source>
        <dbReference type="EMBL" id="MCF0042523.1"/>
    </source>
</evidence>
<keyword evidence="6" id="KW-1185">Reference proteome</keyword>
<evidence type="ECO:0000256" key="1">
    <source>
        <dbReference type="ARBA" id="ARBA00005750"/>
    </source>
</evidence>
<name>A0A9X1PEQ8_9BACT</name>
<dbReference type="Pfam" id="PF19567">
    <property type="entry name" value="CpsB_CapC"/>
    <property type="match status" value="1"/>
</dbReference>
<dbReference type="AlphaFoldDB" id="A0A9X1PEQ8"/>
<dbReference type="EC" id="3.1.3.48" evidence="2"/>